<evidence type="ECO:0000256" key="18">
    <source>
        <dbReference type="RuleBase" id="RU003403"/>
    </source>
</evidence>
<feature type="transmembrane region" description="Helical" evidence="18">
    <location>
        <begin position="148"/>
        <end position="166"/>
    </location>
</feature>
<comment type="similarity">
    <text evidence="3 18">Belongs to the complex I subunit 2 family.</text>
</comment>
<evidence type="ECO:0000256" key="2">
    <source>
        <dbReference type="ARBA" id="ARBA00004448"/>
    </source>
</evidence>
<dbReference type="GO" id="GO:0005743">
    <property type="term" value="C:mitochondrial inner membrane"/>
    <property type="evidence" value="ECO:0007669"/>
    <property type="project" value="UniProtKB-SubCell"/>
</dbReference>
<dbReference type="PRINTS" id="PR01436">
    <property type="entry name" value="NADHDHGNASE2"/>
</dbReference>
<dbReference type="EMBL" id="OL502168">
    <property type="protein sequence ID" value="UXP34240.1"/>
    <property type="molecule type" value="Genomic_DNA"/>
</dbReference>
<evidence type="ECO:0000256" key="1">
    <source>
        <dbReference type="ARBA" id="ARBA00003257"/>
    </source>
</evidence>
<evidence type="ECO:0000256" key="16">
    <source>
        <dbReference type="ARBA" id="ARBA00023136"/>
    </source>
</evidence>
<keyword evidence="9 18" id="KW-0999">Mitochondrion inner membrane</keyword>
<sequence length="341" mass="38686">MSTIAQCLFMSTLIGGSLISISANSWFSAWMGLEINLLSFIPLMSDPKNPLSNEATLKYFLIQALASITFLFTTTFMQMYTPSLPLVINLFSMLIISTLLMKMGAAPFHFWFPGTMEGLNWKNCFILMTWQKIAPLVLLSYLMKMNLFTLSIIILSVIIGSLGGLNQTSLRKLLAYSSINHLGWMIAAMLCGENLWELYFLIYSLLTLTLIYMFSILSIFHFNQNFMIINDSSQPLKLLLFLTLLSLGGLPPFLGFLPKWIVIQSLIALNSYFICFIMILMTLITLFYYIRLSFTALLIIYPQMKYKPTCMKSKTTLTVPTTLTSLSLLTLPLCTLIYNCL</sequence>
<evidence type="ECO:0000256" key="5">
    <source>
        <dbReference type="ARBA" id="ARBA00021008"/>
    </source>
</evidence>
<feature type="transmembrane region" description="Helical" evidence="18">
    <location>
        <begin position="315"/>
        <end position="338"/>
    </location>
</feature>
<accession>A0A977T5V4</accession>
<keyword evidence="8 18" id="KW-0812">Transmembrane</keyword>
<dbReference type="AlphaFoldDB" id="A0A977T5V4"/>
<evidence type="ECO:0000256" key="3">
    <source>
        <dbReference type="ARBA" id="ARBA00007012"/>
    </source>
</evidence>
<evidence type="ECO:0000259" key="19">
    <source>
        <dbReference type="Pfam" id="PF00361"/>
    </source>
</evidence>
<keyword evidence="7 18" id="KW-0679">Respiratory chain</keyword>
<geneLocation type="mitochondrion" evidence="20"/>
<keyword evidence="6" id="KW-0813">Transport</keyword>
<comment type="subcellular location">
    <subcellularLocation>
        <location evidence="2 18">Mitochondrion inner membrane</location>
        <topology evidence="2 18">Multi-pass membrane protein</topology>
    </subcellularLocation>
</comment>
<keyword evidence="11 18" id="KW-0249">Electron transport</keyword>
<dbReference type="EC" id="7.1.1.2" evidence="4 18"/>
<evidence type="ECO:0000256" key="12">
    <source>
        <dbReference type="ARBA" id="ARBA00022989"/>
    </source>
</evidence>
<evidence type="ECO:0000256" key="6">
    <source>
        <dbReference type="ARBA" id="ARBA00022448"/>
    </source>
</evidence>
<keyword evidence="12 18" id="KW-1133">Transmembrane helix</keyword>
<protein>
    <recommendedName>
        <fullName evidence="5 18">NADH-ubiquinone oxidoreductase chain 2</fullName>
        <ecNumber evidence="4 18">7.1.1.2</ecNumber>
    </recommendedName>
</protein>
<dbReference type="GO" id="GO:0008137">
    <property type="term" value="F:NADH dehydrogenase (ubiquinone) activity"/>
    <property type="evidence" value="ECO:0007669"/>
    <property type="project" value="UniProtKB-EC"/>
</dbReference>
<evidence type="ECO:0000256" key="14">
    <source>
        <dbReference type="ARBA" id="ARBA00023075"/>
    </source>
</evidence>
<evidence type="ECO:0000256" key="10">
    <source>
        <dbReference type="ARBA" id="ARBA00022967"/>
    </source>
</evidence>
<evidence type="ECO:0000256" key="9">
    <source>
        <dbReference type="ARBA" id="ARBA00022792"/>
    </source>
</evidence>
<keyword evidence="14 18" id="KW-0830">Ubiquinone</keyword>
<evidence type="ECO:0000256" key="11">
    <source>
        <dbReference type="ARBA" id="ARBA00022982"/>
    </source>
</evidence>
<evidence type="ECO:0000313" key="20">
    <source>
        <dbReference type="EMBL" id="UXP34240.1"/>
    </source>
</evidence>
<keyword evidence="13 18" id="KW-0520">NAD</keyword>
<name>A0A977T5V4_9ORTH</name>
<reference evidence="20" key="1">
    <citation type="submission" date="2021-11" db="EMBL/GenBank/DDBJ databases">
        <authorList>
            <person name="Wu X."/>
            <person name="Bian X."/>
        </authorList>
    </citation>
    <scope>NUCLEOTIDE SEQUENCE</scope>
    <source>
        <strain evidence="20">XZ214</strain>
    </source>
</reference>
<feature type="transmembrane region" description="Helical" evidence="18">
    <location>
        <begin position="57"/>
        <end position="80"/>
    </location>
</feature>
<feature type="transmembrane region" description="Helical" evidence="18">
    <location>
        <begin position="198"/>
        <end position="217"/>
    </location>
</feature>
<feature type="transmembrane region" description="Helical" evidence="18">
    <location>
        <begin position="269"/>
        <end position="294"/>
    </location>
</feature>
<keyword evidence="15 18" id="KW-0496">Mitochondrion</keyword>
<comment type="catalytic activity">
    <reaction evidence="17 18">
        <text>a ubiquinone + NADH + 5 H(+)(in) = a ubiquinol + NAD(+) + 4 H(+)(out)</text>
        <dbReference type="Rhea" id="RHEA:29091"/>
        <dbReference type="Rhea" id="RHEA-COMP:9565"/>
        <dbReference type="Rhea" id="RHEA-COMP:9566"/>
        <dbReference type="ChEBI" id="CHEBI:15378"/>
        <dbReference type="ChEBI" id="CHEBI:16389"/>
        <dbReference type="ChEBI" id="CHEBI:17976"/>
        <dbReference type="ChEBI" id="CHEBI:57540"/>
        <dbReference type="ChEBI" id="CHEBI:57945"/>
        <dbReference type="EC" id="7.1.1.2"/>
    </reaction>
</comment>
<dbReference type="Pfam" id="PF00361">
    <property type="entry name" value="Proton_antipo_M"/>
    <property type="match status" value="1"/>
</dbReference>
<feature type="transmembrane region" description="Helical" evidence="18">
    <location>
        <begin position="86"/>
        <end position="112"/>
    </location>
</feature>
<dbReference type="InterPro" id="IPR003917">
    <property type="entry name" value="NADH_UbQ_OxRdtase_chain2"/>
</dbReference>
<feature type="transmembrane region" description="Helical" evidence="18">
    <location>
        <begin position="238"/>
        <end position="257"/>
    </location>
</feature>
<evidence type="ECO:0000256" key="8">
    <source>
        <dbReference type="ARBA" id="ARBA00022692"/>
    </source>
</evidence>
<evidence type="ECO:0000256" key="7">
    <source>
        <dbReference type="ARBA" id="ARBA00022660"/>
    </source>
</evidence>
<evidence type="ECO:0000256" key="17">
    <source>
        <dbReference type="ARBA" id="ARBA00049551"/>
    </source>
</evidence>
<evidence type="ECO:0000256" key="13">
    <source>
        <dbReference type="ARBA" id="ARBA00023027"/>
    </source>
</evidence>
<keyword evidence="16 18" id="KW-0472">Membrane</keyword>
<comment type="function">
    <text evidence="18">Core subunit of the mitochondrial membrane respiratory chain NADH dehydrogenase (Complex I) which catalyzes electron transfer from NADH through the respiratory chain, using ubiquinone as an electron acceptor. Essential for the catalytic activity and assembly of complex I.</text>
</comment>
<proteinExistence type="inferred from homology"/>
<feature type="transmembrane region" description="Helical" evidence="18">
    <location>
        <begin position="173"/>
        <end position="192"/>
    </location>
</feature>
<keyword evidence="10 18" id="KW-1278">Translocase</keyword>
<evidence type="ECO:0000256" key="15">
    <source>
        <dbReference type="ARBA" id="ARBA00023128"/>
    </source>
</evidence>
<dbReference type="PANTHER" id="PTHR46552:SF1">
    <property type="entry name" value="NADH-UBIQUINONE OXIDOREDUCTASE CHAIN 2"/>
    <property type="match status" value="1"/>
</dbReference>
<dbReference type="InterPro" id="IPR001750">
    <property type="entry name" value="ND/Mrp_TM"/>
</dbReference>
<dbReference type="GO" id="GO:0006120">
    <property type="term" value="P:mitochondrial electron transport, NADH to ubiquinone"/>
    <property type="evidence" value="ECO:0007669"/>
    <property type="project" value="InterPro"/>
</dbReference>
<organism evidence="20">
    <name type="scientific">Furcilarnaca chirurga</name>
    <dbReference type="NCBI Taxonomy" id="2982683"/>
    <lineage>
        <taxon>Eukaryota</taxon>
        <taxon>Metazoa</taxon>
        <taxon>Ecdysozoa</taxon>
        <taxon>Arthropoda</taxon>
        <taxon>Hexapoda</taxon>
        <taxon>Insecta</taxon>
        <taxon>Pterygota</taxon>
        <taxon>Neoptera</taxon>
        <taxon>Polyneoptera</taxon>
        <taxon>Orthoptera</taxon>
        <taxon>Ensifera</taxon>
        <taxon>Tettigoniidea</taxon>
        <taxon>Stenopelmatoidea</taxon>
        <taxon>Gryllacrididae</taxon>
        <taxon>Furcilarnaca</taxon>
    </lineage>
</organism>
<feature type="domain" description="NADH:quinone oxidoreductase/Mrp antiporter transmembrane" evidence="19">
    <location>
        <begin position="23"/>
        <end position="285"/>
    </location>
</feature>
<dbReference type="PANTHER" id="PTHR46552">
    <property type="entry name" value="NADH-UBIQUINONE OXIDOREDUCTASE CHAIN 2"/>
    <property type="match status" value="1"/>
</dbReference>
<dbReference type="InterPro" id="IPR050175">
    <property type="entry name" value="Complex_I_Subunit_2"/>
</dbReference>
<comment type="function">
    <text evidence="1">Core subunit of the mitochondrial membrane respiratory chain NADH dehydrogenase (Complex I) that is believed to belong to the minimal assembly required for catalysis. Complex I functions in the transfer of electrons from NADH to the respiratory chain. The immediate electron acceptor for the enzyme is believed to be ubiquinone.</text>
</comment>
<evidence type="ECO:0000256" key="4">
    <source>
        <dbReference type="ARBA" id="ARBA00012944"/>
    </source>
</evidence>